<gene>
    <name evidence="2" type="ORF">CR513_61599</name>
</gene>
<keyword evidence="3" id="KW-1185">Reference proteome</keyword>
<accession>A0A371E2K1</accession>
<evidence type="ECO:0000256" key="1">
    <source>
        <dbReference type="SAM" id="MobiDB-lite"/>
    </source>
</evidence>
<feature type="region of interest" description="Disordered" evidence="1">
    <location>
        <begin position="70"/>
        <end position="111"/>
    </location>
</feature>
<dbReference type="AlphaFoldDB" id="A0A371E2K1"/>
<reference evidence="2" key="1">
    <citation type="submission" date="2018-05" db="EMBL/GenBank/DDBJ databases">
        <title>Draft genome of Mucuna pruriens seed.</title>
        <authorList>
            <person name="Nnadi N.E."/>
            <person name="Vos R."/>
            <person name="Hasami M.H."/>
            <person name="Devisetty U.K."/>
            <person name="Aguiy J.C."/>
        </authorList>
    </citation>
    <scope>NUCLEOTIDE SEQUENCE [LARGE SCALE GENOMIC DNA]</scope>
    <source>
        <strain evidence="2">JCA_2017</strain>
    </source>
</reference>
<protein>
    <submittedName>
        <fullName evidence="2">Uncharacterized protein</fullName>
    </submittedName>
</protein>
<organism evidence="2 3">
    <name type="scientific">Mucuna pruriens</name>
    <name type="common">Velvet bean</name>
    <name type="synonym">Dolichos pruriens</name>
    <dbReference type="NCBI Taxonomy" id="157652"/>
    <lineage>
        <taxon>Eukaryota</taxon>
        <taxon>Viridiplantae</taxon>
        <taxon>Streptophyta</taxon>
        <taxon>Embryophyta</taxon>
        <taxon>Tracheophyta</taxon>
        <taxon>Spermatophyta</taxon>
        <taxon>Magnoliopsida</taxon>
        <taxon>eudicotyledons</taxon>
        <taxon>Gunneridae</taxon>
        <taxon>Pentapetalae</taxon>
        <taxon>rosids</taxon>
        <taxon>fabids</taxon>
        <taxon>Fabales</taxon>
        <taxon>Fabaceae</taxon>
        <taxon>Papilionoideae</taxon>
        <taxon>50 kb inversion clade</taxon>
        <taxon>NPAAA clade</taxon>
        <taxon>indigoferoid/millettioid clade</taxon>
        <taxon>Phaseoleae</taxon>
        <taxon>Mucuna</taxon>
    </lineage>
</organism>
<dbReference type="EMBL" id="QJKJ01016977">
    <property type="protein sequence ID" value="RDX60271.1"/>
    <property type="molecule type" value="Genomic_DNA"/>
</dbReference>
<name>A0A371E2K1_MUCPR</name>
<sequence length="111" mass="13028">MLAVECKKYSRLMLAIQERPFQQWDPPIIFIDEDYEAKRCYEESTQSVEGKRGKSGLLKEQARVHLLELDPRLGRDDTRPQSSKDLKEVQIRSEAHHKTKIERSLDAETEE</sequence>
<dbReference type="Proteomes" id="UP000257109">
    <property type="component" value="Unassembled WGS sequence"/>
</dbReference>
<feature type="non-terminal residue" evidence="2">
    <location>
        <position position="1"/>
    </location>
</feature>
<evidence type="ECO:0000313" key="2">
    <source>
        <dbReference type="EMBL" id="RDX60271.1"/>
    </source>
</evidence>
<proteinExistence type="predicted"/>
<dbReference type="OrthoDB" id="1752268at2759"/>
<evidence type="ECO:0000313" key="3">
    <source>
        <dbReference type="Proteomes" id="UP000257109"/>
    </source>
</evidence>
<comment type="caution">
    <text evidence="2">The sequence shown here is derived from an EMBL/GenBank/DDBJ whole genome shotgun (WGS) entry which is preliminary data.</text>
</comment>